<comment type="caution">
    <text evidence="1">The sequence shown here is derived from an EMBL/GenBank/DDBJ whole genome shotgun (WGS) entry which is preliminary data.</text>
</comment>
<dbReference type="EMBL" id="JAGYPF010000004">
    <property type="protein sequence ID" value="MBS4214915.1"/>
    <property type="molecule type" value="Genomic_DNA"/>
</dbReference>
<evidence type="ECO:0000313" key="2">
    <source>
        <dbReference type="Proteomes" id="UP000679749"/>
    </source>
</evidence>
<dbReference type="Pfam" id="PF03186">
    <property type="entry name" value="CobD_Cbib"/>
    <property type="match status" value="1"/>
</dbReference>
<gene>
    <name evidence="1" type="ORF">KHA99_20925</name>
</gene>
<organism evidence="1 2">
    <name type="scientific">Neobacillus rhizophilus</name>
    <dbReference type="NCBI Taxonomy" id="2833579"/>
    <lineage>
        <taxon>Bacteria</taxon>
        <taxon>Bacillati</taxon>
        <taxon>Bacillota</taxon>
        <taxon>Bacilli</taxon>
        <taxon>Bacillales</taxon>
        <taxon>Bacillaceae</taxon>
        <taxon>Neobacillus</taxon>
    </lineage>
</organism>
<dbReference type="InterPro" id="IPR004485">
    <property type="entry name" value="Cobalamin_biosynth_CobD/CbiB"/>
</dbReference>
<reference evidence="1" key="1">
    <citation type="submission" date="2021-05" db="EMBL/GenBank/DDBJ databases">
        <title>Novel Bacillus species.</title>
        <authorList>
            <person name="Liu G."/>
        </authorList>
    </citation>
    <scope>NUCLEOTIDE SEQUENCE</scope>
    <source>
        <strain evidence="1">FJAT-49825</strain>
    </source>
</reference>
<dbReference type="RefSeq" id="WP_213119416.1">
    <property type="nucleotide sequence ID" value="NZ_JAGYPF010000004.1"/>
</dbReference>
<dbReference type="GO" id="GO:0048472">
    <property type="term" value="F:threonine-phosphate decarboxylase activity"/>
    <property type="evidence" value="ECO:0007669"/>
    <property type="project" value="InterPro"/>
</dbReference>
<dbReference type="AlphaFoldDB" id="A0A942U565"/>
<dbReference type="GO" id="GO:0009236">
    <property type="term" value="P:cobalamin biosynthetic process"/>
    <property type="evidence" value="ECO:0007669"/>
    <property type="project" value="InterPro"/>
</dbReference>
<protein>
    <submittedName>
        <fullName evidence="1">Cobalamin biosynthesis protein</fullName>
    </submittedName>
</protein>
<keyword evidence="2" id="KW-1185">Reference proteome</keyword>
<sequence>MTSTLVHAIYIFIAYLIDRIIGDPRLLPHPVILIGKSIRLLEKVIRTVIVKENYLKLAGLLHPLIITGLEWETRFGRLKQTIFYERCRS</sequence>
<name>A0A942U565_9BACI</name>
<evidence type="ECO:0000313" key="1">
    <source>
        <dbReference type="EMBL" id="MBS4214915.1"/>
    </source>
</evidence>
<dbReference type="Proteomes" id="UP000679749">
    <property type="component" value="Unassembled WGS sequence"/>
</dbReference>
<dbReference type="GO" id="GO:0016020">
    <property type="term" value="C:membrane"/>
    <property type="evidence" value="ECO:0007669"/>
    <property type="project" value="InterPro"/>
</dbReference>
<proteinExistence type="predicted"/>
<accession>A0A942U565</accession>